<dbReference type="PATRIC" id="fig|1032488.3.peg.9"/>
<proteinExistence type="predicted"/>
<dbReference type="Pfam" id="PF14279">
    <property type="entry name" value="HNH_5"/>
    <property type="match status" value="1"/>
</dbReference>
<dbReference type="RefSeq" id="WP_009117704.1">
    <property type="nucleotide sequence ID" value="NZ_JH164926.1"/>
</dbReference>
<sequence>MKICIYCREEKEDDEFSLEHVIPQFLGGNFISDRFKTRQVCKKCNNNLGLFVDAAFEKDWLVFNYLNSESHAFFNPDNCTPLPLKCMGIGDLKPPHIKENEVCEYWLGPLGEQIFWIRPDDERLYWYSGGNPRTVKKQKTRAYFIFAERSLKNFHLALLSFRDAFEGKPVKKIMCTHLDKEDEILPKIGFSSPDEIDKERIEFFLENVRGGKEQHCKINKNIFAENRFINKLAIGILHCLFDETIFSNEYMEELYKGLWYRFGDEAPKICGSGAFGEGKKFKKLLGVPYGVTISILNIDNLLFVNINIGMELNYCIQCGEIKRLDEKDKKLLEQGGVCIVIYKSLNRFIELGFYDFLAHKSGDCINNDLVEIEGMIRNNEDYFKNL</sequence>
<dbReference type="STRING" id="1032488.HMPREF9371_0010"/>
<dbReference type="Proteomes" id="UP000003019">
    <property type="component" value="Unassembled WGS sequence"/>
</dbReference>
<accession>G4CEH1</accession>
<dbReference type="HOGENOM" id="CLU_715377_0_0_4"/>
<name>G4CEH1_9NEIS</name>
<organism evidence="2 3">
    <name type="scientific">Neisseria shayeganii 871</name>
    <dbReference type="NCBI Taxonomy" id="1032488"/>
    <lineage>
        <taxon>Bacteria</taxon>
        <taxon>Pseudomonadati</taxon>
        <taxon>Pseudomonadota</taxon>
        <taxon>Betaproteobacteria</taxon>
        <taxon>Neisseriales</taxon>
        <taxon>Neisseriaceae</taxon>
        <taxon>Neisseria</taxon>
    </lineage>
</organism>
<evidence type="ECO:0000259" key="1">
    <source>
        <dbReference type="Pfam" id="PF14279"/>
    </source>
</evidence>
<protein>
    <recommendedName>
        <fullName evidence="1">HNH endonuclease 5 domain-containing protein</fullName>
    </recommendedName>
</protein>
<gene>
    <name evidence="2" type="ORF">HMPREF9371_0010</name>
</gene>
<feature type="domain" description="HNH endonuclease 5" evidence="1">
    <location>
        <begin position="4"/>
        <end position="60"/>
    </location>
</feature>
<evidence type="ECO:0000313" key="2">
    <source>
        <dbReference type="EMBL" id="EGY53778.1"/>
    </source>
</evidence>
<dbReference type="Gene3D" id="1.10.30.50">
    <property type="match status" value="1"/>
</dbReference>
<evidence type="ECO:0000313" key="3">
    <source>
        <dbReference type="Proteomes" id="UP000003019"/>
    </source>
</evidence>
<dbReference type="OrthoDB" id="2804463at2"/>
<reference evidence="2 3" key="1">
    <citation type="submission" date="2011-05" db="EMBL/GenBank/DDBJ databases">
        <authorList>
            <person name="Muzny D."/>
            <person name="Qin X."/>
            <person name="Deng J."/>
            <person name="Jiang H."/>
            <person name="Liu Y."/>
            <person name="Qu J."/>
            <person name="Song X.-Z."/>
            <person name="Zhang L."/>
            <person name="Thornton R."/>
            <person name="Coyle M."/>
            <person name="Francisco L."/>
            <person name="Jackson L."/>
            <person name="Javaid M."/>
            <person name="Korchina V."/>
            <person name="Kovar C."/>
            <person name="Mata R."/>
            <person name="Mathew T."/>
            <person name="Ngo R."/>
            <person name="Nguyen L."/>
            <person name="Nguyen N."/>
            <person name="Okwuonu G."/>
            <person name="Ongeri F."/>
            <person name="Pham C."/>
            <person name="Simmons D."/>
            <person name="Wilczek-Boney K."/>
            <person name="Hale W."/>
            <person name="Jakkamsetti A."/>
            <person name="Pham P."/>
            <person name="Ruth R."/>
            <person name="San Lucas F."/>
            <person name="Warren J."/>
            <person name="Zhang J."/>
            <person name="Zhao Z."/>
            <person name="Zhou C."/>
            <person name="Zhu D."/>
            <person name="Lee S."/>
            <person name="Bess C."/>
            <person name="Blankenburg K."/>
            <person name="Forbes L."/>
            <person name="Fu Q."/>
            <person name="Gubbala S."/>
            <person name="Hirani K."/>
            <person name="Jayaseelan J.C."/>
            <person name="Lara F."/>
            <person name="Munidasa M."/>
            <person name="Palculict T."/>
            <person name="Patil S."/>
            <person name="Pu L.-L."/>
            <person name="Saada N."/>
            <person name="Tang L."/>
            <person name="Weissenberger G."/>
            <person name="Zhu Y."/>
            <person name="Hemphill L."/>
            <person name="Shang Y."/>
            <person name="Youmans B."/>
            <person name="Ayvaz T."/>
            <person name="Ross M."/>
            <person name="Santibanez J."/>
            <person name="Aqrawi P."/>
            <person name="Gross S."/>
            <person name="Joshi V."/>
            <person name="Fowler G."/>
            <person name="Nazareth L."/>
            <person name="Reid J."/>
            <person name="Worley K."/>
            <person name="Petrosino J."/>
            <person name="Highlander S."/>
            <person name="Gibbs R."/>
        </authorList>
    </citation>
    <scope>NUCLEOTIDE SEQUENCE [LARGE SCALE GENOMIC DNA]</scope>
    <source>
        <strain evidence="2 3">871</strain>
    </source>
</reference>
<dbReference type="AlphaFoldDB" id="G4CEH1"/>
<dbReference type="EMBL" id="AGAY01000001">
    <property type="protein sequence ID" value="EGY53778.1"/>
    <property type="molecule type" value="Genomic_DNA"/>
</dbReference>
<keyword evidence="3" id="KW-1185">Reference proteome</keyword>
<comment type="caution">
    <text evidence="2">The sequence shown here is derived from an EMBL/GenBank/DDBJ whole genome shotgun (WGS) entry which is preliminary data.</text>
</comment>
<dbReference type="InterPro" id="IPR029471">
    <property type="entry name" value="HNH_5"/>
</dbReference>